<feature type="region of interest" description="Disordered" evidence="1">
    <location>
        <begin position="1"/>
        <end position="20"/>
    </location>
</feature>
<protein>
    <submittedName>
        <fullName evidence="2">Uncharacterized protein</fullName>
    </submittedName>
</protein>
<evidence type="ECO:0000256" key="1">
    <source>
        <dbReference type="SAM" id="MobiDB-lite"/>
    </source>
</evidence>
<name>A0ABQ8LLZ4_LABRO</name>
<evidence type="ECO:0000313" key="2">
    <source>
        <dbReference type="EMBL" id="KAI2650906.1"/>
    </source>
</evidence>
<keyword evidence="3" id="KW-1185">Reference proteome</keyword>
<dbReference type="Gene3D" id="3.30.70.1820">
    <property type="entry name" value="L1 transposable element, RRM domain"/>
    <property type="match status" value="1"/>
</dbReference>
<evidence type="ECO:0000313" key="3">
    <source>
        <dbReference type="Proteomes" id="UP000830375"/>
    </source>
</evidence>
<organism evidence="2 3">
    <name type="scientific">Labeo rohita</name>
    <name type="common">Indian major carp</name>
    <name type="synonym">Cyprinus rohita</name>
    <dbReference type="NCBI Taxonomy" id="84645"/>
    <lineage>
        <taxon>Eukaryota</taxon>
        <taxon>Metazoa</taxon>
        <taxon>Chordata</taxon>
        <taxon>Craniata</taxon>
        <taxon>Vertebrata</taxon>
        <taxon>Euteleostomi</taxon>
        <taxon>Actinopterygii</taxon>
        <taxon>Neopterygii</taxon>
        <taxon>Teleostei</taxon>
        <taxon>Ostariophysi</taxon>
        <taxon>Cypriniformes</taxon>
        <taxon>Cyprinidae</taxon>
        <taxon>Labeoninae</taxon>
        <taxon>Labeonini</taxon>
        <taxon>Labeo</taxon>
    </lineage>
</organism>
<reference evidence="2 3" key="1">
    <citation type="submission" date="2022-01" db="EMBL/GenBank/DDBJ databases">
        <title>A high-quality chromosome-level genome assembly of rohu carp, Labeo rohita.</title>
        <authorList>
            <person name="Arick M.A. II"/>
            <person name="Hsu C.-Y."/>
            <person name="Magbanua Z."/>
            <person name="Pechanova O."/>
            <person name="Grover C."/>
            <person name="Miller E."/>
            <person name="Thrash A."/>
            <person name="Ezzel L."/>
            <person name="Alam S."/>
            <person name="Benzie J."/>
            <person name="Hamilton M."/>
            <person name="Karsi A."/>
            <person name="Lawrence M.L."/>
            <person name="Peterson D.G."/>
        </authorList>
    </citation>
    <scope>NUCLEOTIDE SEQUENCE [LARGE SCALE GENOMIC DNA]</scope>
    <source>
        <strain evidence="3">BAU-BD-2019</strain>
        <tissue evidence="2">Blood</tissue>
    </source>
</reference>
<feature type="compositionally biased region" description="Basic and acidic residues" evidence="1">
    <location>
        <begin position="10"/>
        <end position="20"/>
    </location>
</feature>
<gene>
    <name evidence="2" type="ORF">H4Q32_028239</name>
</gene>
<dbReference type="EMBL" id="JACTAM010000022">
    <property type="protein sequence ID" value="KAI2650906.1"/>
    <property type="molecule type" value="Genomic_DNA"/>
</dbReference>
<proteinExistence type="predicted"/>
<comment type="caution">
    <text evidence="2">The sequence shown here is derived from an EMBL/GenBank/DDBJ whole genome shotgun (WGS) entry which is preliminary data.</text>
</comment>
<accession>A0ABQ8LLZ4</accession>
<sequence>MPQPQKKKPRLEYSAESEKDPTMTTIEVGLLESINNKLAVLEILHQDIKDLNSSLEFKIPEQTQDNPEQAIKGFMHSTVKLPKDTVNNITFHHVHRLGSNNKNLDTKCPRPIVAKFEHYKQKELVKSKGKELRGTTFGLNDHSG</sequence>
<dbReference type="Proteomes" id="UP000830375">
    <property type="component" value="Unassembled WGS sequence"/>
</dbReference>